<gene>
    <name evidence="7" type="ORF">Cgig2_003281</name>
</gene>
<evidence type="ECO:0000256" key="1">
    <source>
        <dbReference type="ARBA" id="ARBA00004167"/>
    </source>
</evidence>
<sequence>MIIVIRTSAGSEINQVSAPLLIQNPITQMLESIAYLDFTCYYQPCDKCGWLNKPPPLPLQQHVKNRSRTLLFLSVYVKSCIQYLTTISIVHATVRMKKSAHAIFTIVLIISQLCSALTLESTGPAFMWSPHIEMELEEPVNYQTLSSKDLGKSVMAKGGWSNILCDGKIPRQPVDVAIVFVGKKLHSLDISGRSVADTGLVDLLKDSFTKSNFSMAYPYVSTEGKEGTLENSLVQEFEESCENKLGVNNVIVTESCSIEGKGYSRLTDLHSVQEYVASKRDKDTTGEPDLLVFCHGSFNSLDELDQAHSEDRCVDNAGDVFHELISSLENSGAKYAVLYVSDPYNPIQYPSHQIGRFLAEAPGKNVSGNYTLCDEVCQVKRTLLEGILVVSIFFHLLNEATTAIVLLIILISGLCCMMGIDTPTRFETPQES</sequence>
<proteinExistence type="predicted"/>
<dbReference type="Pfam" id="PF20520">
    <property type="entry name" value="Ac45-VOA1_TM"/>
    <property type="match status" value="1"/>
</dbReference>
<evidence type="ECO:0000256" key="3">
    <source>
        <dbReference type="ARBA" id="ARBA00022989"/>
    </source>
</evidence>
<evidence type="ECO:0000256" key="2">
    <source>
        <dbReference type="ARBA" id="ARBA00022692"/>
    </source>
</evidence>
<dbReference type="PANTHER" id="PTHR35285:SF1">
    <property type="entry name" value="2-C-METHYL-D-ERYTHRITOL 4-PHOSPHATE CYTIDYLYLTRANSFERASE"/>
    <property type="match status" value="1"/>
</dbReference>
<protein>
    <recommendedName>
        <fullName evidence="6">V-type proton ATPase subunit S1/VOA1 transmembrane domain-containing protein</fullName>
    </recommendedName>
</protein>
<keyword evidence="4 5" id="KW-0472">Membrane</keyword>
<dbReference type="Proteomes" id="UP001153076">
    <property type="component" value="Unassembled WGS sequence"/>
</dbReference>
<keyword evidence="8" id="KW-1185">Reference proteome</keyword>
<feature type="transmembrane region" description="Helical" evidence="5">
    <location>
        <begin position="387"/>
        <end position="420"/>
    </location>
</feature>
<dbReference type="OrthoDB" id="2018140at2759"/>
<keyword evidence="3 5" id="KW-1133">Transmembrane helix</keyword>
<keyword evidence="2 5" id="KW-0812">Transmembrane</keyword>
<evidence type="ECO:0000313" key="7">
    <source>
        <dbReference type="EMBL" id="KAJ8424299.1"/>
    </source>
</evidence>
<accession>A0A9Q1GS60</accession>
<dbReference type="InterPro" id="IPR046756">
    <property type="entry name" value="VAS1/VOA1_TM"/>
</dbReference>
<evidence type="ECO:0000313" key="8">
    <source>
        <dbReference type="Proteomes" id="UP001153076"/>
    </source>
</evidence>
<dbReference type="AlphaFoldDB" id="A0A9Q1GS60"/>
<feature type="domain" description="V-type proton ATPase subunit S1/VOA1 transmembrane" evidence="6">
    <location>
        <begin position="402"/>
        <end position="427"/>
    </location>
</feature>
<dbReference type="PANTHER" id="PTHR35285">
    <property type="entry name" value="2-C-METHYL-D-ERYTHRITOL 4-PHOSPHATE CYTIDYLYLTRANSFERASE"/>
    <property type="match status" value="1"/>
</dbReference>
<organism evidence="7 8">
    <name type="scientific">Carnegiea gigantea</name>
    <dbReference type="NCBI Taxonomy" id="171969"/>
    <lineage>
        <taxon>Eukaryota</taxon>
        <taxon>Viridiplantae</taxon>
        <taxon>Streptophyta</taxon>
        <taxon>Embryophyta</taxon>
        <taxon>Tracheophyta</taxon>
        <taxon>Spermatophyta</taxon>
        <taxon>Magnoliopsida</taxon>
        <taxon>eudicotyledons</taxon>
        <taxon>Gunneridae</taxon>
        <taxon>Pentapetalae</taxon>
        <taxon>Caryophyllales</taxon>
        <taxon>Cactineae</taxon>
        <taxon>Cactaceae</taxon>
        <taxon>Cactoideae</taxon>
        <taxon>Echinocereeae</taxon>
        <taxon>Carnegiea</taxon>
    </lineage>
</organism>
<comment type="caution">
    <text evidence="7">The sequence shown here is derived from an EMBL/GenBank/DDBJ whole genome shotgun (WGS) entry which is preliminary data.</text>
</comment>
<evidence type="ECO:0000256" key="5">
    <source>
        <dbReference type="SAM" id="Phobius"/>
    </source>
</evidence>
<dbReference type="EMBL" id="JAKOGI010001716">
    <property type="protein sequence ID" value="KAJ8424299.1"/>
    <property type="molecule type" value="Genomic_DNA"/>
</dbReference>
<evidence type="ECO:0000259" key="6">
    <source>
        <dbReference type="Pfam" id="PF20520"/>
    </source>
</evidence>
<evidence type="ECO:0000256" key="4">
    <source>
        <dbReference type="ARBA" id="ARBA00023136"/>
    </source>
</evidence>
<name>A0A9Q1GS60_9CARY</name>
<comment type="subcellular location">
    <subcellularLocation>
        <location evidence="1">Membrane</location>
        <topology evidence="1">Single-pass membrane protein</topology>
    </subcellularLocation>
</comment>
<reference evidence="7" key="1">
    <citation type="submission" date="2022-04" db="EMBL/GenBank/DDBJ databases">
        <title>Carnegiea gigantea Genome sequencing and assembly v2.</title>
        <authorList>
            <person name="Copetti D."/>
            <person name="Sanderson M.J."/>
            <person name="Burquez A."/>
            <person name="Wojciechowski M.F."/>
        </authorList>
    </citation>
    <scope>NUCLEOTIDE SEQUENCE</scope>
    <source>
        <strain evidence="7">SGP5-SGP5p</strain>
        <tissue evidence="7">Aerial part</tissue>
    </source>
</reference>
<dbReference type="GO" id="GO:0016020">
    <property type="term" value="C:membrane"/>
    <property type="evidence" value="ECO:0007669"/>
    <property type="project" value="UniProtKB-SubCell"/>
</dbReference>